<dbReference type="KEGG" id="clup:CLUP02_11489"/>
<evidence type="ECO:0000313" key="3">
    <source>
        <dbReference type="Proteomes" id="UP000830671"/>
    </source>
</evidence>
<feature type="compositionally biased region" description="Polar residues" evidence="1">
    <location>
        <begin position="49"/>
        <end position="59"/>
    </location>
</feature>
<sequence length="59" mass="6730">MDIWSLSSHWPDQTSKQVVLISTNPHRALKSKTSPEDLSRRELNPSIDKLQTPNHAHSN</sequence>
<keyword evidence="3" id="KW-1185">Reference proteome</keyword>
<dbReference type="EMBL" id="CP019478">
    <property type="protein sequence ID" value="UQC85990.1"/>
    <property type="molecule type" value="Genomic_DNA"/>
</dbReference>
<gene>
    <name evidence="2" type="ORF">CLUP02_11489</name>
</gene>
<evidence type="ECO:0000256" key="1">
    <source>
        <dbReference type="SAM" id="MobiDB-lite"/>
    </source>
</evidence>
<feature type="region of interest" description="Disordered" evidence="1">
    <location>
        <begin position="21"/>
        <end position="59"/>
    </location>
</feature>
<dbReference type="RefSeq" id="XP_049147602.1">
    <property type="nucleotide sequence ID" value="XM_049290457.1"/>
</dbReference>
<accession>A0A9Q8SZH9</accession>
<evidence type="ECO:0000313" key="2">
    <source>
        <dbReference type="EMBL" id="UQC85990.1"/>
    </source>
</evidence>
<proteinExistence type="predicted"/>
<name>A0A9Q8SZH9_9PEZI</name>
<protein>
    <submittedName>
        <fullName evidence="2">Uncharacterized protein</fullName>
    </submittedName>
</protein>
<organism evidence="2 3">
    <name type="scientific">Colletotrichum lupini</name>
    <dbReference type="NCBI Taxonomy" id="145971"/>
    <lineage>
        <taxon>Eukaryota</taxon>
        <taxon>Fungi</taxon>
        <taxon>Dikarya</taxon>
        <taxon>Ascomycota</taxon>
        <taxon>Pezizomycotina</taxon>
        <taxon>Sordariomycetes</taxon>
        <taxon>Hypocreomycetidae</taxon>
        <taxon>Glomerellales</taxon>
        <taxon>Glomerellaceae</taxon>
        <taxon>Colletotrichum</taxon>
        <taxon>Colletotrichum acutatum species complex</taxon>
    </lineage>
</organism>
<reference evidence="2" key="1">
    <citation type="journal article" date="2021" name="Mol. Plant Microbe Interact.">
        <title>Complete Genome Sequence of the Plant-Pathogenic Fungus Colletotrichum lupini.</title>
        <authorList>
            <person name="Baroncelli R."/>
            <person name="Pensec F."/>
            <person name="Da Lio D."/>
            <person name="Boufleur T."/>
            <person name="Vicente I."/>
            <person name="Sarrocco S."/>
            <person name="Picot A."/>
            <person name="Baraldi E."/>
            <person name="Sukno S."/>
            <person name="Thon M."/>
            <person name="Le Floch G."/>
        </authorList>
    </citation>
    <scope>NUCLEOTIDE SEQUENCE</scope>
    <source>
        <strain evidence="2">IMI 504893</strain>
    </source>
</reference>
<dbReference type="GeneID" id="73345467"/>
<dbReference type="Proteomes" id="UP000830671">
    <property type="component" value="Chromosome 6"/>
</dbReference>
<dbReference type="AlphaFoldDB" id="A0A9Q8SZH9"/>
<feature type="compositionally biased region" description="Basic and acidic residues" evidence="1">
    <location>
        <begin position="33"/>
        <end position="43"/>
    </location>
</feature>